<accession>N1PER1</accession>
<dbReference type="EMBL" id="KB446544">
    <property type="protein sequence ID" value="EME40085.1"/>
    <property type="molecule type" value="Genomic_DNA"/>
</dbReference>
<dbReference type="Proteomes" id="UP000016933">
    <property type="component" value="Unassembled WGS sequence"/>
</dbReference>
<dbReference type="InterPro" id="IPR002347">
    <property type="entry name" value="SDR_fam"/>
</dbReference>
<dbReference type="Gene3D" id="3.40.50.720">
    <property type="entry name" value="NAD(P)-binding Rossmann-like Domain"/>
    <property type="match status" value="1"/>
</dbReference>
<evidence type="ECO:0000313" key="3">
    <source>
        <dbReference type="Proteomes" id="UP000016933"/>
    </source>
</evidence>
<organism evidence="2 3">
    <name type="scientific">Dothistroma septosporum (strain NZE10 / CBS 128990)</name>
    <name type="common">Red band needle blight fungus</name>
    <name type="synonym">Mycosphaerella pini</name>
    <dbReference type="NCBI Taxonomy" id="675120"/>
    <lineage>
        <taxon>Eukaryota</taxon>
        <taxon>Fungi</taxon>
        <taxon>Dikarya</taxon>
        <taxon>Ascomycota</taxon>
        <taxon>Pezizomycotina</taxon>
        <taxon>Dothideomycetes</taxon>
        <taxon>Dothideomycetidae</taxon>
        <taxon>Mycosphaerellales</taxon>
        <taxon>Mycosphaerellaceae</taxon>
        <taxon>Dothistroma</taxon>
    </lineage>
</organism>
<protein>
    <recommendedName>
        <fullName evidence="4">NAD(P)-binding protein</fullName>
    </recommendedName>
</protein>
<dbReference type="AlphaFoldDB" id="N1PER1"/>
<reference evidence="3" key="1">
    <citation type="journal article" date="2012" name="PLoS Genet.">
        <title>The genomes of the fungal plant pathogens Cladosporium fulvum and Dothistroma septosporum reveal adaptation to different hosts and lifestyles but also signatures of common ancestry.</title>
        <authorList>
            <person name="de Wit P.J.G.M."/>
            <person name="van der Burgt A."/>
            <person name="Oekmen B."/>
            <person name="Stergiopoulos I."/>
            <person name="Abd-Elsalam K.A."/>
            <person name="Aerts A.L."/>
            <person name="Bahkali A.H."/>
            <person name="Beenen H.G."/>
            <person name="Chettri P."/>
            <person name="Cox M.P."/>
            <person name="Datema E."/>
            <person name="de Vries R.P."/>
            <person name="Dhillon B."/>
            <person name="Ganley A.R."/>
            <person name="Griffiths S.A."/>
            <person name="Guo Y."/>
            <person name="Hamelin R.C."/>
            <person name="Henrissat B."/>
            <person name="Kabir M.S."/>
            <person name="Jashni M.K."/>
            <person name="Kema G."/>
            <person name="Klaubauf S."/>
            <person name="Lapidus A."/>
            <person name="Levasseur A."/>
            <person name="Lindquist E."/>
            <person name="Mehrabi R."/>
            <person name="Ohm R.A."/>
            <person name="Owen T.J."/>
            <person name="Salamov A."/>
            <person name="Schwelm A."/>
            <person name="Schijlen E."/>
            <person name="Sun H."/>
            <person name="van den Burg H.A."/>
            <person name="van Ham R.C.H.J."/>
            <person name="Zhang S."/>
            <person name="Goodwin S.B."/>
            <person name="Grigoriev I.V."/>
            <person name="Collemare J."/>
            <person name="Bradshaw R.E."/>
        </authorList>
    </citation>
    <scope>NUCLEOTIDE SEQUENCE [LARGE SCALE GENOMIC DNA]</scope>
    <source>
        <strain evidence="3">NZE10 / CBS 128990</strain>
    </source>
</reference>
<gene>
    <name evidence="2" type="ORF">DOTSEDRAFT_74818</name>
</gene>
<dbReference type="PANTHER" id="PTHR45458">
    <property type="entry name" value="SHORT-CHAIN DEHYDROGENASE/REDUCTASE SDR"/>
    <property type="match status" value="1"/>
</dbReference>
<sequence>MSHQNVLIVGATRGLGKELAKQYHEAGHNVSGTARSETPDDSLGIRWITGVDISESQAGTTIVSGLRNERQDVVIVSAGYFPKESLDEPDFDKEVFTYKVCAIGPVFVVQSLWKAGLLEKGSKVILVSSEAGSIALRHASEGGGNFAHHGSKAALNMVGKLLSFDLKDAGVAVGLVHPAFMRTEMTAGVGFDKFWDEGGAVTPDESAKSLREWVETFDISKTGTYWAPRGPGDIGTAEHVLGPKAKLSTPLQLPW</sequence>
<dbReference type="GO" id="GO:0016616">
    <property type="term" value="F:oxidoreductase activity, acting on the CH-OH group of donors, NAD or NADP as acceptor"/>
    <property type="evidence" value="ECO:0007669"/>
    <property type="project" value="TreeGrafter"/>
</dbReference>
<dbReference type="OMA" id="RMYTTSS"/>
<reference evidence="2 3" key="2">
    <citation type="journal article" date="2012" name="PLoS Pathog.">
        <title>Diverse lifestyles and strategies of plant pathogenesis encoded in the genomes of eighteen Dothideomycetes fungi.</title>
        <authorList>
            <person name="Ohm R.A."/>
            <person name="Feau N."/>
            <person name="Henrissat B."/>
            <person name="Schoch C.L."/>
            <person name="Horwitz B.A."/>
            <person name="Barry K.W."/>
            <person name="Condon B.J."/>
            <person name="Copeland A.C."/>
            <person name="Dhillon B."/>
            <person name="Glaser F."/>
            <person name="Hesse C.N."/>
            <person name="Kosti I."/>
            <person name="LaButti K."/>
            <person name="Lindquist E.A."/>
            <person name="Lucas S."/>
            <person name="Salamov A.A."/>
            <person name="Bradshaw R.E."/>
            <person name="Ciuffetti L."/>
            <person name="Hamelin R.C."/>
            <person name="Kema G.H.J."/>
            <person name="Lawrence C."/>
            <person name="Scott J.A."/>
            <person name="Spatafora J.W."/>
            <person name="Turgeon B.G."/>
            <person name="de Wit P.J.G.M."/>
            <person name="Zhong S."/>
            <person name="Goodwin S.B."/>
            <person name="Grigoriev I.V."/>
        </authorList>
    </citation>
    <scope>NUCLEOTIDE SEQUENCE [LARGE SCALE GENOMIC DNA]</scope>
    <source>
        <strain evidence="3">NZE10 / CBS 128990</strain>
    </source>
</reference>
<dbReference type="SUPFAM" id="SSF51735">
    <property type="entry name" value="NAD(P)-binding Rossmann-fold domains"/>
    <property type="match status" value="1"/>
</dbReference>
<name>N1PER1_DOTSN</name>
<evidence type="ECO:0000256" key="1">
    <source>
        <dbReference type="ARBA" id="ARBA00004685"/>
    </source>
</evidence>
<dbReference type="InterPro" id="IPR052184">
    <property type="entry name" value="SDR_enzymes"/>
</dbReference>
<dbReference type="Pfam" id="PF00106">
    <property type="entry name" value="adh_short"/>
    <property type="match status" value="1"/>
</dbReference>
<dbReference type="PANTHER" id="PTHR45458:SF2">
    <property type="entry name" value="OXIDOREDUCTASE, SHORT CHAIN DEHYDROGENASE_REDUCTASE FAMILY SUPERFAMILY (AFU_ORTHOLOGUE AFUA_3G13450)"/>
    <property type="match status" value="1"/>
</dbReference>
<dbReference type="HOGENOM" id="CLU_010194_9_1_1"/>
<dbReference type="PRINTS" id="PR00081">
    <property type="entry name" value="GDHRDH"/>
</dbReference>
<evidence type="ECO:0000313" key="2">
    <source>
        <dbReference type="EMBL" id="EME40085.1"/>
    </source>
</evidence>
<proteinExistence type="predicted"/>
<comment type="pathway">
    <text evidence="1">Mycotoxin biosynthesis.</text>
</comment>
<evidence type="ECO:0008006" key="4">
    <source>
        <dbReference type="Google" id="ProtNLM"/>
    </source>
</evidence>
<dbReference type="InterPro" id="IPR036291">
    <property type="entry name" value="NAD(P)-bd_dom_sf"/>
</dbReference>
<dbReference type="OrthoDB" id="5296at2759"/>
<dbReference type="eggNOG" id="KOG1611">
    <property type="taxonomic scope" value="Eukaryota"/>
</dbReference>
<keyword evidence="3" id="KW-1185">Reference proteome</keyword>